<dbReference type="InterPro" id="IPR012337">
    <property type="entry name" value="RNaseH-like_sf"/>
</dbReference>
<dbReference type="Pfam" id="PF00665">
    <property type="entry name" value="rve"/>
    <property type="match status" value="1"/>
</dbReference>
<dbReference type="EMBL" id="BEXD01000295">
    <property type="protein sequence ID" value="GBB86200.1"/>
    <property type="molecule type" value="Genomic_DNA"/>
</dbReference>
<dbReference type="PANTHER" id="PTHR46585:SF4">
    <property type="entry name" value="C3H1-TYPE DOMAIN-CONTAINING PROTEIN"/>
    <property type="match status" value="1"/>
</dbReference>
<proteinExistence type="predicted"/>
<keyword evidence="3" id="KW-1185">Reference proteome</keyword>
<gene>
    <name evidence="2" type="ORF">RclHR1_12630017</name>
</gene>
<dbReference type="GO" id="GO:0015074">
    <property type="term" value="P:DNA integration"/>
    <property type="evidence" value="ECO:0007669"/>
    <property type="project" value="InterPro"/>
</dbReference>
<dbReference type="GO" id="GO:0005634">
    <property type="term" value="C:nucleus"/>
    <property type="evidence" value="ECO:0007669"/>
    <property type="project" value="UniProtKB-ARBA"/>
</dbReference>
<dbReference type="InterPro" id="IPR001584">
    <property type="entry name" value="Integrase_cat-core"/>
</dbReference>
<dbReference type="GO" id="GO:0003676">
    <property type="term" value="F:nucleic acid binding"/>
    <property type="evidence" value="ECO:0007669"/>
    <property type="project" value="InterPro"/>
</dbReference>
<comment type="caution">
    <text evidence="2">The sequence shown here is derived from an EMBL/GenBank/DDBJ whole genome shotgun (WGS) entry which is preliminary data.</text>
</comment>
<dbReference type="Proteomes" id="UP000247702">
    <property type="component" value="Unassembled WGS sequence"/>
</dbReference>
<dbReference type="Gene3D" id="3.40.960.10">
    <property type="entry name" value="VSR Endonuclease"/>
    <property type="match status" value="1"/>
</dbReference>
<evidence type="ECO:0000313" key="2">
    <source>
        <dbReference type="EMBL" id="GBB86200.1"/>
    </source>
</evidence>
<dbReference type="STRING" id="94130.A0A2Z6Q7P8"/>
<evidence type="ECO:0000259" key="1">
    <source>
        <dbReference type="PROSITE" id="PS50994"/>
    </source>
</evidence>
<sequence length="678" mass="78789">MPSPKHIPRVSYGKITRPNCVHQCDIMFLTHDYYKGKTYKAVLNIIDCASRYKASVPLTSKKSSEVAKAFKRKYGDRNNPLTWPKLLQYDNGREWMGETSRLMQEHNVTIRVIGPYSHRGNGMVERFNKTEGEMLYKIQYAVKSISSDPRLIRAWVRHLPKVVNYLNNYPTRLIRAPGTSKWGLAPSEAILLEEVESKPSISSKRPTGKDEITLKKGDSVRYLLANAEWEGGMENQKRATDPTYSPSIHKIQKIVVSKKEPVLYYLGSDDDEFAPKRGFVREELMHLTRDPELPPQRILSVNFVYVSPNNSEFDHAKDYARRRGGQCLGRTGQINGHDVYLWSCENGVHQWEYPLKYIMKKFEWCPLCHHTQERKCRYIFEDLLGKKFPPRRPNFLDGLHLDGYNEELRLAFEYQGPYHYHHNSFYHWDNENLKSQNMRDQKKRDICKDQGICLIEVPYTADLLSYIKHTLIEKGFLNHKKHQVKKLDTAEKIILNIDEIKDAKRFNGLNSTPQWPFTLLISGRTNSGKTNEVVKLLLGNKLYRMFNGKKGGTRYIKNDDLLLIGHYLKEPKYLYLKSAYQIIANSPKPYREDITFQALKPDKIPNPDSFPPSRDHKGALYSQDRGLVAIFEDVCADSKKVQEKIKPYFSRGRHSNISKFSAYMLMTGVVYIKMLLTI</sequence>
<dbReference type="InterPro" id="IPR036397">
    <property type="entry name" value="RNaseH_sf"/>
</dbReference>
<dbReference type="Gene3D" id="3.30.420.10">
    <property type="entry name" value="Ribonuclease H-like superfamily/Ribonuclease H"/>
    <property type="match status" value="1"/>
</dbReference>
<dbReference type="PROSITE" id="PS50994">
    <property type="entry name" value="INTEGRASE"/>
    <property type="match status" value="1"/>
</dbReference>
<name>A0A2Z6Q7P8_9GLOM</name>
<dbReference type="AlphaFoldDB" id="A0A2Z6Q7P8"/>
<dbReference type="SUPFAM" id="SSF53098">
    <property type="entry name" value="Ribonuclease H-like"/>
    <property type="match status" value="1"/>
</dbReference>
<dbReference type="PANTHER" id="PTHR46585">
    <property type="entry name" value="INTEGRASE CORE DOMAIN CONTAINING PROTEIN"/>
    <property type="match status" value="1"/>
</dbReference>
<organism evidence="2 3">
    <name type="scientific">Rhizophagus clarus</name>
    <dbReference type="NCBI Taxonomy" id="94130"/>
    <lineage>
        <taxon>Eukaryota</taxon>
        <taxon>Fungi</taxon>
        <taxon>Fungi incertae sedis</taxon>
        <taxon>Mucoromycota</taxon>
        <taxon>Glomeromycotina</taxon>
        <taxon>Glomeromycetes</taxon>
        <taxon>Glomerales</taxon>
        <taxon>Glomeraceae</taxon>
        <taxon>Rhizophagus</taxon>
    </lineage>
</organism>
<accession>A0A2Z6Q7P8</accession>
<feature type="domain" description="Integrase catalytic" evidence="1">
    <location>
        <begin position="14"/>
        <end position="194"/>
    </location>
</feature>
<reference evidence="2 3" key="1">
    <citation type="submission" date="2017-11" db="EMBL/GenBank/DDBJ databases">
        <title>The genome of Rhizophagus clarus HR1 reveals common genetic basis of auxotrophy among arbuscular mycorrhizal fungi.</title>
        <authorList>
            <person name="Kobayashi Y."/>
        </authorList>
    </citation>
    <scope>NUCLEOTIDE SEQUENCE [LARGE SCALE GENOMIC DNA]</scope>
    <source>
        <strain evidence="2 3">HR1</strain>
    </source>
</reference>
<evidence type="ECO:0000313" key="3">
    <source>
        <dbReference type="Proteomes" id="UP000247702"/>
    </source>
</evidence>
<protein>
    <recommendedName>
        <fullName evidence="1">Integrase catalytic domain-containing protein</fullName>
    </recommendedName>
</protein>